<sequence>MCTSVKMTSSLSRDKITSQASNYSVSALNLVSEIAWGDGRSASRAEDLKTAGVQCPVCSKRFPSTWHATRHMRTHTGEKPFMCQYCAFKTSDRSCIKRHIAALHPEMFSSLQS</sequence>
<keyword evidence="3 7" id="KW-0863">Zinc-finger</keyword>
<comment type="caution">
    <text evidence="9">The sequence shown here is derived from an EMBL/GenBank/DDBJ whole genome shotgun (WGS) entry which is preliminary data.</text>
</comment>
<dbReference type="PROSITE" id="PS50157">
    <property type="entry name" value="ZINC_FINGER_C2H2_2"/>
    <property type="match status" value="1"/>
</dbReference>
<dbReference type="PANTHER" id="PTHR24388">
    <property type="entry name" value="ZINC FINGER PROTEIN"/>
    <property type="match status" value="1"/>
</dbReference>
<name>A0A6A0HB34_HYAAZ</name>
<dbReference type="GO" id="GO:0008270">
    <property type="term" value="F:zinc ion binding"/>
    <property type="evidence" value="ECO:0007669"/>
    <property type="project" value="UniProtKB-KW"/>
</dbReference>
<organism evidence="9">
    <name type="scientific">Hyalella azteca</name>
    <name type="common">Amphipod</name>
    <dbReference type="NCBI Taxonomy" id="294128"/>
    <lineage>
        <taxon>Eukaryota</taxon>
        <taxon>Metazoa</taxon>
        <taxon>Ecdysozoa</taxon>
        <taxon>Arthropoda</taxon>
        <taxon>Crustacea</taxon>
        <taxon>Multicrustacea</taxon>
        <taxon>Malacostraca</taxon>
        <taxon>Eumalacostraca</taxon>
        <taxon>Peracarida</taxon>
        <taxon>Amphipoda</taxon>
        <taxon>Senticaudata</taxon>
        <taxon>Talitrida</taxon>
        <taxon>Talitroidea</taxon>
        <taxon>Hyalellidae</taxon>
        <taxon>Hyalella</taxon>
    </lineage>
</organism>
<dbReference type="InterPro" id="IPR013087">
    <property type="entry name" value="Znf_C2H2_type"/>
</dbReference>
<reference evidence="9" key="1">
    <citation type="submission" date="2014-08" db="EMBL/GenBank/DDBJ databases">
        <authorList>
            <person name="Murali S."/>
            <person name="Richards S."/>
            <person name="Bandaranaike D."/>
            <person name="Bellair M."/>
            <person name="Blankenburg K."/>
            <person name="Chao H."/>
            <person name="Dinh H."/>
            <person name="Doddapaneni H."/>
            <person name="Dugan-Rocha S."/>
            <person name="Elkadiri S."/>
            <person name="Gnanaolivu R."/>
            <person name="Hughes D."/>
            <person name="Lee S."/>
            <person name="Li M."/>
            <person name="Ming W."/>
            <person name="Munidasa M."/>
            <person name="Muniz J."/>
            <person name="Nguyen L."/>
            <person name="Osuji N."/>
            <person name="Pu L.-L."/>
            <person name="Puazo M."/>
            <person name="Skinner E."/>
            <person name="Qu C."/>
            <person name="Quiroz J."/>
            <person name="Raj R."/>
            <person name="Weissenberger G."/>
            <person name="Xin Y."/>
            <person name="Zou X."/>
            <person name="Han Y."/>
            <person name="Worley K."/>
            <person name="Muzny D."/>
            <person name="Gibbs R."/>
        </authorList>
    </citation>
    <scope>NUCLEOTIDE SEQUENCE</scope>
    <source>
        <strain evidence="9">HAZT.00-mixed</strain>
        <tissue evidence="9">Whole organism</tissue>
    </source>
</reference>
<dbReference type="GO" id="GO:0000978">
    <property type="term" value="F:RNA polymerase II cis-regulatory region sequence-specific DNA binding"/>
    <property type="evidence" value="ECO:0007669"/>
    <property type="project" value="TreeGrafter"/>
</dbReference>
<evidence type="ECO:0000256" key="5">
    <source>
        <dbReference type="ARBA" id="ARBA00023242"/>
    </source>
</evidence>
<evidence type="ECO:0000256" key="2">
    <source>
        <dbReference type="ARBA" id="ARBA00022737"/>
    </source>
</evidence>
<evidence type="ECO:0000256" key="6">
    <source>
        <dbReference type="ARBA" id="ARBA00037948"/>
    </source>
</evidence>
<evidence type="ECO:0000256" key="7">
    <source>
        <dbReference type="PROSITE-ProRule" id="PRU00042"/>
    </source>
</evidence>
<keyword evidence="1" id="KW-0479">Metal-binding</keyword>
<reference evidence="9" key="2">
    <citation type="journal article" date="2018" name="Environ. Sci. Technol.">
        <title>The Toxicogenome of Hyalella azteca: A Model for Sediment Ecotoxicology and Evolutionary Toxicology.</title>
        <authorList>
            <person name="Poynton H.C."/>
            <person name="Hasenbein S."/>
            <person name="Benoit J.B."/>
            <person name="Sepulveda M.S."/>
            <person name="Poelchau M.F."/>
            <person name="Hughes D.S.T."/>
            <person name="Murali S.C."/>
            <person name="Chen S."/>
            <person name="Glastad K.M."/>
            <person name="Goodisman M.A.D."/>
            <person name="Werren J.H."/>
            <person name="Vineis J.H."/>
            <person name="Bowen J.L."/>
            <person name="Friedrich M."/>
            <person name="Jones J."/>
            <person name="Robertson H.M."/>
            <person name="Feyereisen R."/>
            <person name="Mechler-Hickson A."/>
            <person name="Mathers N."/>
            <person name="Lee C.E."/>
            <person name="Colbourne J.K."/>
            <person name="Biales A."/>
            <person name="Johnston J.S."/>
            <person name="Wellborn G.A."/>
            <person name="Rosendale A.J."/>
            <person name="Cridge A.G."/>
            <person name="Munoz-Torres M.C."/>
            <person name="Bain P.A."/>
            <person name="Manny A.R."/>
            <person name="Major K.M."/>
            <person name="Lambert F.N."/>
            <person name="Vulpe C.D."/>
            <person name="Tuck P."/>
            <person name="Blalock B.J."/>
            <person name="Lin Y.Y."/>
            <person name="Smith M.E."/>
            <person name="Ochoa-Acuna H."/>
            <person name="Chen M.M."/>
            <person name="Childers C.P."/>
            <person name="Qu J."/>
            <person name="Dugan S."/>
            <person name="Lee S.L."/>
            <person name="Chao H."/>
            <person name="Dinh H."/>
            <person name="Han Y."/>
            <person name="Doddapaneni H."/>
            <person name="Worley K.C."/>
            <person name="Muzny D.M."/>
            <person name="Gibbs R.A."/>
            <person name="Richards S."/>
        </authorList>
    </citation>
    <scope>NUCLEOTIDE SEQUENCE</scope>
    <source>
        <strain evidence="9">HAZT.00-mixed</strain>
        <tissue evidence="9">Whole organism</tissue>
    </source>
</reference>
<dbReference type="PROSITE" id="PS00028">
    <property type="entry name" value="ZINC_FINGER_C2H2_1"/>
    <property type="match status" value="1"/>
</dbReference>
<proteinExistence type="inferred from homology"/>
<protein>
    <recommendedName>
        <fullName evidence="8">C2H2-type domain-containing protein</fullName>
    </recommendedName>
</protein>
<dbReference type="EMBL" id="JQDR03003126">
    <property type="protein sequence ID" value="KAA0202719.1"/>
    <property type="molecule type" value="Genomic_DNA"/>
</dbReference>
<dbReference type="PANTHER" id="PTHR24388:SF53">
    <property type="entry name" value="CHORION TRANSCRIPTION FACTOR CF2-RELATED"/>
    <property type="match status" value="1"/>
</dbReference>
<dbReference type="Pfam" id="PF00096">
    <property type="entry name" value="zf-C2H2"/>
    <property type="match status" value="1"/>
</dbReference>
<dbReference type="InterPro" id="IPR036236">
    <property type="entry name" value="Znf_C2H2_sf"/>
</dbReference>
<evidence type="ECO:0000256" key="3">
    <source>
        <dbReference type="ARBA" id="ARBA00022771"/>
    </source>
</evidence>
<gene>
    <name evidence="9" type="ORF">HAZT_HAZT000655</name>
</gene>
<evidence type="ECO:0000259" key="8">
    <source>
        <dbReference type="PROSITE" id="PS50157"/>
    </source>
</evidence>
<evidence type="ECO:0000313" key="9">
    <source>
        <dbReference type="EMBL" id="KAA0202719.1"/>
    </source>
</evidence>
<dbReference type="GO" id="GO:0005634">
    <property type="term" value="C:nucleus"/>
    <property type="evidence" value="ECO:0007669"/>
    <property type="project" value="UniProtKB-ARBA"/>
</dbReference>
<keyword evidence="2" id="KW-0677">Repeat</keyword>
<dbReference type="SUPFAM" id="SSF57667">
    <property type="entry name" value="beta-beta-alpha zinc fingers"/>
    <property type="match status" value="1"/>
</dbReference>
<dbReference type="SMART" id="SM00355">
    <property type="entry name" value="ZnF_C2H2"/>
    <property type="match status" value="2"/>
</dbReference>
<accession>A0A6A0HB34</accession>
<evidence type="ECO:0000256" key="4">
    <source>
        <dbReference type="ARBA" id="ARBA00022833"/>
    </source>
</evidence>
<feature type="domain" description="C2H2-type" evidence="8">
    <location>
        <begin position="53"/>
        <end position="80"/>
    </location>
</feature>
<keyword evidence="4" id="KW-0862">Zinc</keyword>
<dbReference type="GO" id="GO:0000981">
    <property type="term" value="F:DNA-binding transcription factor activity, RNA polymerase II-specific"/>
    <property type="evidence" value="ECO:0007669"/>
    <property type="project" value="TreeGrafter"/>
</dbReference>
<reference evidence="9" key="3">
    <citation type="submission" date="2019-06" db="EMBL/GenBank/DDBJ databases">
        <authorList>
            <person name="Poynton C."/>
            <person name="Hasenbein S."/>
            <person name="Benoit J.B."/>
            <person name="Sepulveda M.S."/>
            <person name="Poelchau M.F."/>
            <person name="Murali S.C."/>
            <person name="Chen S."/>
            <person name="Glastad K.M."/>
            <person name="Werren J.H."/>
            <person name="Vineis J.H."/>
            <person name="Bowen J.L."/>
            <person name="Friedrich M."/>
            <person name="Jones J."/>
            <person name="Robertson H.M."/>
            <person name="Feyereisen R."/>
            <person name="Mechler-Hickson A."/>
            <person name="Mathers N."/>
            <person name="Lee C.E."/>
            <person name="Colbourne J.K."/>
            <person name="Biales A."/>
            <person name="Johnston J.S."/>
            <person name="Wellborn G.A."/>
            <person name="Rosendale A.J."/>
            <person name="Cridge A.G."/>
            <person name="Munoz-Torres M.C."/>
            <person name="Bain P.A."/>
            <person name="Manny A.R."/>
            <person name="Major K.M."/>
            <person name="Lambert F.N."/>
            <person name="Vulpe C.D."/>
            <person name="Tuck P."/>
            <person name="Blalock B.J."/>
            <person name="Lin Y.-Y."/>
            <person name="Smith M.E."/>
            <person name="Ochoa-Acuna H."/>
            <person name="Chen M.-J.M."/>
            <person name="Childers C.P."/>
            <person name="Qu J."/>
            <person name="Dugan S."/>
            <person name="Lee S.L."/>
            <person name="Chao H."/>
            <person name="Dinh H."/>
            <person name="Han Y."/>
            <person name="Doddapaneni H."/>
            <person name="Worley K.C."/>
            <person name="Muzny D.M."/>
            <person name="Gibbs R.A."/>
            <person name="Richards S."/>
        </authorList>
    </citation>
    <scope>NUCLEOTIDE SEQUENCE</scope>
    <source>
        <strain evidence="9">HAZT.00-mixed</strain>
        <tissue evidence="9">Whole organism</tissue>
    </source>
</reference>
<dbReference type="InterPro" id="IPR050527">
    <property type="entry name" value="Snail/Krueppel_Znf"/>
</dbReference>
<keyword evidence="5" id="KW-0539">Nucleus</keyword>
<comment type="similarity">
    <text evidence="6">Belongs to the snail C2H2-type zinc-finger protein family.</text>
</comment>
<dbReference type="Gene3D" id="3.30.160.60">
    <property type="entry name" value="Classic Zinc Finger"/>
    <property type="match status" value="2"/>
</dbReference>
<evidence type="ECO:0000256" key="1">
    <source>
        <dbReference type="ARBA" id="ARBA00022723"/>
    </source>
</evidence>
<dbReference type="AlphaFoldDB" id="A0A6A0HB34"/>
<dbReference type="FunFam" id="3.30.160.60:FF:000446">
    <property type="entry name" value="Zinc finger protein"/>
    <property type="match status" value="1"/>
</dbReference>
<dbReference type="Proteomes" id="UP000711488">
    <property type="component" value="Unassembled WGS sequence"/>
</dbReference>